<dbReference type="InterPro" id="IPR000327">
    <property type="entry name" value="POU_dom"/>
</dbReference>
<name>A0A8C5LPZ1_9ANUR</name>
<feature type="domain" description="POU-specific" evidence="5">
    <location>
        <begin position="324"/>
        <end position="398"/>
    </location>
</feature>
<dbReference type="InterPro" id="IPR010982">
    <property type="entry name" value="Lambda_DNA-bd_dom_sf"/>
</dbReference>
<accession>A0A8C5LPZ1</accession>
<evidence type="ECO:0000256" key="1">
    <source>
        <dbReference type="ARBA" id="ARBA00004123"/>
    </source>
</evidence>
<dbReference type="PRINTS" id="PR00028">
    <property type="entry name" value="POUDOMAIN"/>
</dbReference>
<dbReference type="SUPFAM" id="SSF47413">
    <property type="entry name" value="lambda repressor-like DNA-binding domains"/>
    <property type="match status" value="1"/>
</dbReference>
<dbReference type="Proteomes" id="UP000694569">
    <property type="component" value="Unplaced"/>
</dbReference>
<proteinExistence type="predicted"/>
<dbReference type="InterPro" id="IPR013847">
    <property type="entry name" value="POU"/>
</dbReference>
<organism evidence="6 7">
    <name type="scientific">Leptobrachium leishanense</name>
    <name type="common">Leishan spiny toad</name>
    <dbReference type="NCBI Taxonomy" id="445787"/>
    <lineage>
        <taxon>Eukaryota</taxon>
        <taxon>Metazoa</taxon>
        <taxon>Chordata</taxon>
        <taxon>Craniata</taxon>
        <taxon>Vertebrata</taxon>
        <taxon>Euteleostomi</taxon>
        <taxon>Amphibia</taxon>
        <taxon>Batrachia</taxon>
        <taxon>Anura</taxon>
        <taxon>Pelobatoidea</taxon>
        <taxon>Megophryidae</taxon>
        <taxon>Leptobrachium</taxon>
    </lineage>
</organism>
<evidence type="ECO:0000256" key="2">
    <source>
        <dbReference type="ARBA" id="ARBA00023125"/>
    </source>
</evidence>
<evidence type="ECO:0000256" key="4">
    <source>
        <dbReference type="ARBA" id="ARBA00023242"/>
    </source>
</evidence>
<dbReference type="PROSITE" id="PS51179">
    <property type="entry name" value="POU_3"/>
    <property type="match status" value="1"/>
</dbReference>
<reference evidence="6" key="1">
    <citation type="submission" date="2025-08" db="UniProtKB">
        <authorList>
            <consortium name="Ensembl"/>
        </authorList>
    </citation>
    <scope>IDENTIFICATION</scope>
</reference>
<dbReference type="Gene3D" id="1.10.260.40">
    <property type="entry name" value="lambda repressor-like DNA-binding domains"/>
    <property type="match status" value="1"/>
</dbReference>
<comment type="subcellular location">
    <subcellularLocation>
        <location evidence="1">Nucleus</location>
    </subcellularLocation>
</comment>
<evidence type="ECO:0000313" key="7">
    <source>
        <dbReference type="Proteomes" id="UP000694569"/>
    </source>
</evidence>
<dbReference type="GO" id="GO:0000978">
    <property type="term" value="F:RNA polymerase II cis-regulatory region sequence-specific DNA binding"/>
    <property type="evidence" value="ECO:0007669"/>
    <property type="project" value="TreeGrafter"/>
</dbReference>
<evidence type="ECO:0000313" key="6">
    <source>
        <dbReference type="Ensembl" id="ENSLLEP00000002220.1"/>
    </source>
</evidence>
<dbReference type="AlphaFoldDB" id="A0A8C5LPZ1"/>
<evidence type="ECO:0000256" key="3">
    <source>
        <dbReference type="ARBA" id="ARBA00023155"/>
    </source>
</evidence>
<dbReference type="GO" id="GO:0005634">
    <property type="term" value="C:nucleus"/>
    <property type="evidence" value="ECO:0007669"/>
    <property type="project" value="UniProtKB-SubCell"/>
</dbReference>
<dbReference type="Ensembl" id="ENSLLET00000002313.1">
    <property type="protein sequence ID" value="ENSLLEP00000002220.1"/>
    <property type="gene ID" value="ENSLLEG00000001433.1"/>
</dbReference>
<keyword evidence="7" id="KW-1185">Reference proteome</keyword>
<dbReference type="InterPro" id="IPR050255">
    <property type="entry name" value="POU_domain_TF"/>
</dbReference>
<dbReference type="Pfam" id="PF00157">
    <property type="entry name" value="Pou"/>
    <property type="match status" value="1"/>
</dbReference>
<keyword evidence="2" id="KW-0238">DNA-binding</keyword>
<reference evidence="6" key="2">
    <citation type="submission" date="2025-09" db="UniProtKB">
        <authorList>
            <consortium name="Ensembl"/>
        </authorList>
    </citation>
    <scope>IDENTIFICATION</scope>
</reference>
<dbReference type="SMART" id="SM00352">
    <property type="entry name" value="POU"/>
    <property type="match status" value="1"/>
</dbReference>
<evidence type="ECO:0000259" key="5">
    <source>
        <dbReference type="PROSITE" id="PS51179"/>
    </source>
</evidence>
<dbReference type="GeneTree" id="ENSGT00940000162208"/>
<dbReference type="PROSITE" id="PS00035">
    <property type="entry name" value="POU_1"/>
    <property type="match status" value="1"/>
</dbReference>
<dbReference type="PANTHER" id="PTHR11636">
    <property type="entry name" value="POU DOMAIN"/>
    <property type="match status" value="1"/>
</dbReference>
<sequence length="433" mass="48487">MAYHSFYSNCGGNTVSGLDQEDLYTQTMPSCSGNGINYQSPVQYVQPYSGPKSNYEAYVFQSGTQFPHQDTNFISTQHSQFDRANQPNLHGWQSNNTCQMKAQGPSASADNNFQCYQNSAQSNSYYLQTFNQHCIPTLSPNRGQCPRSPNSLPTTPYFNASQFITSPNLTISPSYATLPTLTTSSQIMNNATHSMNPISPAMINGFTAKICNDISSISGEIIDGIVTENVEVYNQHCILPSNPSQGARQFYQATATFHNYPTHPGNNILFPQAHFSAGPQTMTGTQMMGHMPTAQKPSPTAKKYTSSKNNTGSKNYCVVSEIQEDSAEKKELEDFAQEAKKRRITLGLTQENVGEGIETLNGRTFSQTTICRYEACELSPSNMRKLQPIITKWFDKMESSAAFREVGKRTIRTWLFFYYKYKNCIYFNSCTYF</sequence>
<dbReference type="GO" id="GO:0000981">
    <property type="term" value="F:DNA-binding transcription factor activity, RNA polymerase II-specific"/>
    <property type="evidence" value="ECO:0007669"/>
    <property type="project" value="TreeGrafter"/>
</dbReference>
<protein>
    <recommendedName>
        <fullName evidence="5">POU-specific domain-containing protein</fullName>
    </recommendedName>
</protein>
<keyword evidence="4" id="KW-0539">Nucleus</keyword>
<keyword evidence="3" id="KW-0371">Homeobox</keyword>